<feature type="region of interest" description="Disordered" evidence="2">
    <location>
        <begin position="129"/>
        <end position="148"/>
    </location>
</feature>
<dbReference type="EMBL" id="FOUU01000003">
    <property type="protein sequence ID" value="SFM75799.1"/>
    <property type="molecule type" value="Genomic_DNA"/>
</dbReference>
<evidence type="ECO:0000313" key="3">
    <source>
        <dbReference type="EMBL" id="SFM75799.1"/>
    </source>
</evidence>
<evidence type="ECO:0000313" key="4">
    <source>
        <dbReference type="Proteomes" id="UP000199611"/>
    </source>
</evidence>
<dbReference type="InterPro" id="IPR007439">
    <property type="entry name" value="Chemotax_Pase_CheZ"/>
</dbReference>
<reference evidence="3 4" key="1">
    <citation type="submission" date="2016-10" db="EMBL/GenBank/DDBJ databases">
        <authorList>
            <person name="de Groot N.N."/>
        </authorList>
    </citation>
    <scope>NUCLEOTIDE SEQUENCE [LARGE SCALE GENOMIC DNA]</scope>
    <source>
        <strain evidence="3 4">DSM 9990</strain>
    </source>
</reference>
<dbReference type="RefSeq" id="WP_093394544.1">
    <property type="nucleotide sequence ID" value="NZ_FOUU01000003.1"/>
</dbReference>
<keyword evidence="4" id="KW-1185">Reference proteome</keyword>
<name>A0A1I4TGI1_9BACT</name>
<sequence length="454" mass="50709">MPLRGAKELISVLDECEDIVRKLEGGGISQEEALREIAVRMKEFQIVAEKSGLIALRRTGREIEKYVKNPGLSPDEVTMLAFVFPTLKSGLEKETVEDIRVAVLETFEILGLPVPTDWQTSKFVVEPEKPSAVEDTSVGEPEEIPAEEEPELVEKRVEYEEVPLESLMRATSNLGVEAVTEPDGSVVIRVDPAHVPQIQRLLSPADPDMDFESVLPAEDDLEKKVLAKVKEFMVAFSSGDFEKAEEILEELSSIQEGSEIFGEIGKIARHLHTAFKDFAKILDPALKELAVDYLPDSESRLRYLMKLTEDAANTTLDCTEKMKDRIRRGQEVLEGMRKHLERLKPIGSGATKRIGDMIAMIEELESSLAEEKEDVDRILSAQNFQDLSGQTVIKVLNVMQELQDRLVNAIKTFGIKIEGRKKEKEELIGPAHEGVEGALRSQDEVDALLAQFGF</sequence>
<dbReference type="GO" id="GO:0009288">
    <property type="term" value="C:bacterial-type flagellum"/>
    <property type="evidence" value="ECO:0007669"/>
    <property type="project" value="InterPro"/>
</dbReference>
<evidence type="ECO:0000256" key="1">
    <source>
        <dbReference type="SAM" id="Coils"/>
    </source>
</evidence>
<dbReference type="GO" id="GO:0003824">
    <property type="term" value="F:catalytic activity"/>
    <property type="evidence" value="ECO:0007669"/>
    <property type="project" value="InterPro"/>
</dbReference>
<proteinExistence type="predicted"/>
<dbReference type="GO" id="GO:0050920">
    <property type="term" value="P:regulation of chemotaxis"/>
    <property type="evidence" value="ECO:0007669"/>
    <property type="project" value="InterPro"/>
</dbReference>
<accession>A0A1I4TGI1</accession>
<dbReference type="STRING" id="39841.SAMN05660836_01401"/>
<protein>
    <submittedName>
        <fullName evidence="3">Chemotaxis phosphatase, CheZ</fullName>
    </submittedName>
</protein>
<keyword evidence="1" id="KW-0175">Coiled coil</keyword>
<dbReference type="Proteomes" id="UP000199611">
    <property type="component" value="Unassembled WGS sequence"/>
</dbReference>
<dbReference type="Pfam" id="PF04344">
    <property type="entry name" value="CheZ"/>
    <property type="match status" value="1"/>
</dbReference>
<feature type="coiled-coil region" evidence="1">
    <location>
        <begin position="354"/>
        <end position="381"/>
    </location>
</feature>
<organism evidence="3 4">
    <name type="scientific">Thermodesulforhabdus norvegica</name>
    <dbReference type="NCBI Taxonomy" id="39841"/>
    <lineage>
        <taxon>Bacteria</taxon>
        <taxon>Pseudomonadati</taxon>
        <taxon>Thermodesulfobacteriota</taxon>
        <taxon>Syntrophobacteria</taxon>
        <taxon>Syntrophobacterales</taxon>
        <taxon>Thermodesulforhabdaceae</taxon>
        <taxon>Thermodesulforhabdus</taxon>
    </lineage>
</organism>
<dbReference type="AlphaFoldDB" id="A0A1I4TGI1"/>
<dbReference type="SUPFAM" id="SSF75708">
    <property type="entry name" value="Chemotaxis phosphatase CheZ"/>
    <property type="match status" value="1"/>
</dbReference>
<gene>
    <name evidence="3" type="ORF">SAMN05660836_01401</name>
</gene>
<dbReference type="Gene3D" id="1.10.287.500">
    <property type="entry name" value="Helix hairpin bin"/>
    <property type="match status" value="1"/>
</dbReference>
<evidence type="ECO:0000256" key="2">
    <source>
        <dbReference type="SAM" id="MobiDB-lite"/>
    </source>
</evidence>
<dbReference type="OrthoDB" id="9773007at2"/>